<dbReference type="STRING" id="1963862.B4O97_15990"/>
<dbReference type="NCBIfam" id="NF033535">
    <property type="entry name" value="lass_lactam_cya"/>
    <property type="match status" value="1"/>
</dbReference>
<dbReference type="Gene3D" id="3.40.50.620">
    <property type="entry name" value="HUPs"/>
    <property type="match status" value="2"/>
</dbReference>
<evidence type="ECO:0000313" key="9">
    <source>
        <dbReference type="EMBL" id="ORC32659.1"/>
    </source>
</evidence>
<organism evidence="9 10">
    <name type="scientific">Marispirochaeta aestuarii</name>
    <dbReference type="NCBI Taxonomy" id="1963862"/>
    <lineage>
        <taxon>Bacteria</taxon>
        <taxon>Pseudomonadati</taxon>
        <taxon>Spirochaetota</taxon>
        <taxon>Spirochaetia</taxon>
        <taxon>Spirochaetales</taxon>
        <taxon>Spirochaetaceae</taxon>
        <taxon>Marispirochaeta</taxon>
    </lineage>
</organism>
<dbReference type="EC" id="6.3.5.4" evidence="3"/>
<keyword evidence="10" id="KW-1185">Reference proteome</keyword>
<dbReference type="InterPro" id="IPR014729">
    <property type="entry name" value="Rossmann-like_a/b/a_fold"/>
</dbReference>
<dbReference type="PROSITE" id="PS51278">
    <property type="entry name" value="GATASE_TYPE_2"/>
    <property type="match status" value="1"/>
</dbReference>
<name>A0A1Y1RUH8_9SPIO</name>
<dbReference type="Pfam" id="PF00733">
    <property type="entry name" value="Asn_synthase"/>
    <property type="match status" value="1"/>
</dbReference>
<comment type="caution">
    <text evidence="9">The sequence shown here is derived from an EMBL/GenBank/DDBJ whole genome shotgun (WGS) entry which is preliminary data.</text>
</comment>
<dbReference type="Gene3D" id="3.60.20.10">
    <property type="entry name" value="Glutamine Phosphoribosylpyrophosphate, subunit 1, domain 1"/>
    <property type="match status" value="1"/>
</dbReference>
<gene>
    <name evidence="9" type="ORF">B4O97_15990</name>
</gene>
<comment type="catalytic activity">
    <reaction evidence="6">
        <text>L-aspartate + L-glutamine + ATP + H2O = L-asparagine + L-glutamate + AMP + diphosphate + H(+)</text>
        <dbReference type="Rhea" id="RHEA:12228"/>
        <dbReference type="ChEBI" id="CHEBI:15377"/>
        <dbReference type="ChEBI" id="CHEBI:15378"/>
        <dbReference type="ChEBI" id="CHEBI:29985"/>
        <dbReference type="ChEBI" id="CHEBI:29991"/>
        <dbReference type="ChEBI" id="CHEBI:30616"/>
        <dbReference type="ChEBI" id="CHEBI:33019"/>
        <dbReference type="ChEBI" id="CHEBI:58048"/>
        <dbReference type="ChEBI" id="CHEBI:58359"/>
        <dbReference type="ChEBI" id="CHEBI:456215"/>
        <dbReference type="EC" id="6.3.5.4"/>
    </reaction>
</comment>
<dbReference type="CDD" id="cd01991">
    <property type="entry name" value="Asn_synthase_B_C"/>
    <property type="match status" value="1"/>
</dbReference>
<dbReference type="GO" id="GO:0006529">
    <property type="term" value="P:asparagine biosynthetic process"/>
    <property type="evidence" value="ECO:0007669"/>
    <property type="project" value="InterPro"/>
</dbReference>
<evidence type="ECO:0000256" key="3">
    <source>
        <dbReference type="ARBA" id="ARBA00012737"/>
    </source>
</evidence>
<dbReference type="GO" id="GO:0005524">
    <property type="term" value="F:ATP binding"/>
    <property type="evidence" value="ECO:0007669"/>
    <property type="project" value="UniProtKB-KW"/>
</dbReference>
<keyword evidence="4 7" id="KW-0547">Nucleotide-binding</keyword>
<proteinExistence type="inferred from homology"/>
<dbReference type="InterPro" id="IPR051786">
    <property type="entry name" value="ASN_synthetase/amidase"/>
</dbReference>
<evidence type="ECO:0000256" key="7">
    <source>
        <dbReference type="PIRSR" id="PIRSR001589-2"/>
    </source>
</evidence>
<dbReference type="InterPro" id="IPR029055">
    <property type="entry name" value="Ntn_hydrolases_N"/>
</dbReference>
<evidence type="ECO:0000313" key="10">
    <source>
        <dbReference type="Proteomes" id="UP000192343"/>
    </source>
</evidence>
<dbReference type="InterPro" id="IPR001962">
    <property type="entry name" value="Asn_synthase"/>
</dbReference>
<dbReference type="GO" id="GO:0004066">
    <property type="term" value="F:asparagine synthase (glutamine-hydrolyzing) activity"/>
    <property type="evidence" value="ECO:0007669"/>
    <property type="project" value="UniProtKB-EC"/>
</dbReference>
<dbReference type="EMBL" id="MWQY01000021">
    <property type="protein sequence ID" value="ORC32659.1"/>
    <property type="molecule type" value="Genomic_DNA"/>
</dbReference>
<dbReference type="SUPFAM" id="SSF56235">
    <property type="entry name" value="N-terminal nucleophile aminohydrolases (Ntn hydrolases)"/>
    <property type="match status" value="1"/>
</dbReference>
<dbReference type="Pfam" id="PF13537">
    <property type="entry name" value="GATase_7"/>
    <property type="match status" value="1"/>
</dbReference>
<evidence type="ECO:0000259" key="8">
    <source>
        <dbReference type="PROSITE" id="PS51278"/>
    </source>
</evidence>
<dbReference type="PANTHER" id="PTHR43284">
    <property type="entry name" value="ASPARAGINE SYNTHETASE (GLUTAMINE-HYDROLYZING)"/>
    <property type="match status" value="1"/>
</dbReference>
<evidence type="ECO:0000256" key="1">
    <source>
        <dbReference type="ARBA" id="ARBA00005187"/>
    </source>
</evidence>
<comment type="similarity">
    <text evidence="2">Belongs to the asparagine synthetase family.</text>
</comment>
<keyword evidence="5 7" id="KW-0067">ATP-binding</keyword>
<dbReference type="AlphaFoldDB" id="A0A1Y1RUH8"/>
<sequence>MILSMPHRCGKGIQSISDGPVAFAFGFSSNSIEETFGGTLLKDDNLYLVGDIRLDNRTEITAALDPAECFGANVTDGQIVLAAYRRWGTSCVDHFYGDFTFAVWDIRTKTLFCARDHFGVKPLCLYSSDHIFAFASEPKALIALTEVPEDINEERICVHFFPELLLGDKTITMYRSVKRLEPAHRVLVSRESIHKEHYWKLDPYREAEYSSEKEYFDAFKDVFLRSVENRLRGKSKIGCTLSGGLDSSSIACASRDILEKQSRLPLFTYSAVFDSVPSADERHWIDAALHDRQGVVSRKVHPDQRSPLSDLDAMIWLHDGPFYGANYFIHLDIYRAARDDGVKIILDGEDGDTTVSHGIDFLLQLVQSGSWQIFAEECEAVVRAFDNSRTYASKTGMLKAHGIPYLEYLAKTGQWIKYFHALRHIHRLFGYSRKQLLIDHGLKALISYGKKSSVFDTGIMDVGLAAKYRVKDKLQEIDNRYRSSRFPAHLRQSHYDRLTSGALPYTLECLDRMASYYDIEVRHPFCDARLAEFCLSVPPHLKLRNGVSRYILRESLKGILPEEIRTRSGKGDLADVLRQGLKRFESSRILGLTEYLSNNAKHFMNQERLKETLGDFKNGGGQDKDTVITNIWQAAVLDRWMKNGNSKQPGGKGSQYSAVE</sequence>
<evidence type="ECO:0000256" key="2">
    <source>
        <dbReference type="ARBA" id="ARBA00005752"/>
    </source>
</evidence>
<dbReference type="Proteomes" id="UP000192343">
    <property type="component" value="Unassembled WGS sequence"/>
</dbReference>
<dbReference type="InterPro" id="IPR017932">
    <property type="entry name" value="GATase_2_dom"/>
</dbReference>
<reference evidence="9 10" key="1">
    <citation type="submission" date="2017-03" db="EMBL/GenBank/DDBJ databases">
        <title>Draft Genome sequence of Marispirochaeta sp. strain JC444.</title>
        <authorList>
            <person name="Shivani Y."/>
            <person name="Subhash Y."/>
            <person name="Sasikala C."/>
            <person name="Ramana C."/>
        </authorList>
    </citation>
    <scope>NUCLEOTIDE SEQUENCE [LARGE SCALE GENOMIC DNA]</scope>
    <source>
        <strain evidence="9 10">JC444</strain>
    </source>
</reference>
<protein>
    <recommendedName>
        <fullName evidence="3">asparagine synthase (glutamine-hydrolyzing)</fullName>
        <ecNumber evidence="3">6.3.5.4</ecNumber>
    </recommendedName>
</protein>
<dbReference type="PANTHER" id="PTHR43284:SF1">
    <property type="entry name" value="ASPARAGINE SYNTHETASE"/>
    <property type="match status" value="1"/>
</dbReference>
<feature type="domain" description="Glutamine amidotransferase type-2" evidence="8">
    <location>
        <begin position="1"/>
        <end position="191"/>
    </location>
</feature>
<evidence type="ECO:0000256" key="4">
    <source>
        <dbReference type="ARBA" id="ARBA00022741"/>
    </source>
</evidence>
<feature type="binding site" evidence="7">
    <location>
        <position position="76"/>
    </location>
    <ligand>
        <name>L-glutamine</name>
        <dbReference type="ChEBI" id="CHEBI:58359"/>
    </ligand>
</feature>
<comment type="pathway">
    <text evidence="1">Amino-acid biosynthesis; L-asparagine biosynthesis; L-asparagine from L-aspartate (L-Gln route): step 1/1.</text>
</comment>
<dbReference type="PIRSF" id="PIRSF001589">
    <property type="entry name" value="Asn_synthetase_glu-h"/>
    <property type="match status" value="1"/>
</dbReference>
<evidence type="ECO:0000256" key="5">
    <source>
        <dbReference type="ARBA" id="ARBA00022840"/>
    </source>
</evidence>
<evidence type="ECO:0000256" key="6">
    <source>
        <dbReference type="ARBA" id="ARBA00048741"/>
    </source>
</evidence>
<dbReference type="InterPro" id="IPR006426">
    <property type="entry name" value="Asn_synth_AEB"/>
</dbReference>
<accession>A0A1Y1RUH8</accession>
<dbReference type="SUPFAM" id="SSF52402">
    <property type="entry name" value="Adenine nucleotide alpha hydrolases-like"/>
    <property type="match status" value="1"/>
</dbReference>